<sequence length="976" mass="107764">MVKAAARCPKEREHVRQVLLSRPNLRFTADAVQHAARTWDAEMMSFLLKEQGPKVHLTCGVVEAVLSNQSFGVGIMAILQERGAAIKITSSVVVAAYENKKCGRDILMQLLYDPGVSVETKVVDKIAALFDVEVMRVLLSRSSIKITDKALVAAAHNLQGLYILETLLNYKDEVHRLEDVAVAAAGNGNAGWDMLQLLIDRIGKIPESERIWESAAGNEKYGRKITGLLFRHQGRVLASEDVIVAAASNPRTGKPVIVFLFEHIEQIVLTDAMILAASQNWRHTTEIIDMFLNKSANEVQITAHTAPSFAEDPAKDIPWMKDARSQMCDAVFYILNGKFKDRVSFTADAVIQIMTHGALNLISDLLDSLGEKISITEKMIEAVAGGDKFRGPDKIVQRLFEHNPSVKINEKTVILAAQGVSGSRLLRALFNHDSTLQVTPEAIETAAGDYLWASELVAVLLDQTPTVLITEKAVVEATRDEYEPYTIDLFISRCKGEIKLGLQTRYPRDFLVACVRRILTEPNEARVTGPLLGEALQIGDPGIVAHILRNEEKPRRLSALETERAVGNSSAGKQMTQMLLDHGFQIEISESVVRSAAGIHRKGYEIMELLIGDTERVRVTPTGAEAIAALMPAEIARLLFETREEIRVTTRVLEEAARHDRKTLAVLIEILGEYPPITDGILQAAASNVHSLSCIYDNYGGDVECTQRAVEIAAGYSMQGLQVMLEKWGDSVRITTKVMEAVATNSWVCDTVSMLFKMRPDQVCLSDDFWIALAGSEYEWRTEKAVQELAVYCDCICITADLVTAASNNGSFMHGESLLRTFLRSNKARVTASGVQAIASSYDLNMLSLLFERHGRYIHVTERTLEAAAENKHYGWEIVEFLVRTQDKSCSWCTDRLVETAARNPGAGRDILELLMCEYPESRFAAPEVLIAAKENPNGRLGGEIIDLLLSQREDEGVVMTAVVDAAIANSLSESI</sequence>
<protein>
    <submittedName>
        <fullName evidence="1">Uncharacterized protein</fullName>
    </submittedName>
</protein>
<dbReference type="InterPro" id="IPR052050">
    <property type="entry name" value="SecEffector_AnkRepeat"/>
</dbReference>
<accession>A0A420MDX4</accession>
<dbReference type="PANTHER" id="PTHR46586:SF3">
    <property type="entry name" value="ANKYRIN REPEAT-CONTAINING PROTEIN"/>
    <property type="match status" value="1"/>
</dbReference>
<gene>
    <name evidence="1" type="ORF">BFJ69_g15539</name>
</gene>
<reference evidence="1 2" key="1">
    <citation type="journal article" date="2018" name="Sci. Rep.">
        <title>Characterisation of pathogen-specific regions and novel effector candidates in Fusarium oxysporum f. sp. cepae.</title>
        <authorList>
            <person name="Armitage A.D."/>
            <person name="Taylor A."/>
            <person name="Sobczyk M.K."/>
            <person name="Baxter L."/>
            <person name="Greenfield B.P."/>
            <person name="Bates H.J."/>
            <person name="Wilson F."/>
            <person name="Jackson A.C."/>
            <person name="Ott S."/>
            <person name="Harrison R.J."/>
            <person name="Clarkson J.P."/>
        </authorList>
    </citation>
    <scope>NUCLEOTIDE SEQUENCE [LARGE SCALE GENOMIC DNA]</scope>
    <source>
        <strain evidence="1 2">Fo_A13</strain>
    </source>
</reference>
<dbReference type="InterPro" id="IPR055530">
    <property type="entry name" value="DUF7104"/>
</dbReference>
<proteinExistence type="predicted"/>
<dbReference type="Proteomes" id="UP000285084">
    <property type="component" value="Unassembled WGS sequence"/>
</dbReference>
<dbReference type="AlphaFoldDB" id="A0A420MDX4"/>
<name>A0A420MDX4_FUSOX</name>
<comment type="caution">
    <text evidence="1">The sequence shown here is derived from an EMBL/GenBank/DDBJ whole genome shotgun (WGS) entry which is preliminary data.</text>
</comment>
<dbReference type="EMBL" id="MRCX01000309">
    <property type="protein sequence ID" value="RKK66275.1"/>
    <property type="molecule type" value="Genomic_DNA"/>
</dbReference>
<organism evidence="1 2">
    <name type="scientific">Fusarium oxysporum</name>
    <name type="common">Fusarium vascular wilt</name>
    <dbReference type="NCBI Taxonomy" id="5507"/>
    <lineage>
        <taxon>Eukaryota</taxon>
        <taxon>Fungi</taxon>
        <taxon>Dikarya</taxon>
        <taxon>Ascomycota</taxon>
        <taxon>Pezizomycotina</taxon>
        <taxon>Sordariomycetes</taxon>
        <taxon>Hypocreomycetidae</taxon>
        <taxon>Hypocreales</taxon>
        <taxon>Nectriaceae</taxon>
        <taxon>Fusarium</taxon>
        <taxon>Fusarium oxysporum species complex</taxon>
    </lineage>
</organism>
<dbReference type="PANTHER" id="PTHR46586">
    <property type="entry name" value="ANKYRIN REPEAT-CONTAINING PROTEIN"/>
    <property type="match status" value="1"/>
</dbReference>
<evidence type="ECO:0000313" key="2">
    <source>
        <dbReference type="Proteomes" id="UP000285084"/>
    </source>
</evidence>
<evidence type="ECO:0000313" key="1">
    <source>
        <dbReference type="EMBL" id="RKK66275.1"/>
    </source>
</evidence>
<dbReference type="Pfam" id="PF23397">
    <property type="entry name" value="DUF7104"/>
    <property type="match status" value="6"/>
</dbReference>